<accession>A0AC34QEW5</accession>
<proteinExistence type="predicted"/>
<dbReference type="Proteomes" id="UP000887576">
    <property type="component" value="Unplaced"/>
</dbReference>
<evidence type="ECO:0000313" key="2">
    <source>
        <dbReference type="WBParaSite" id="JU765_v2.g1568.t2"/>
    </source>
</evidence>
<name>A0AC34QEW5_9BILA</name>
<organism evidence="1 2">
    <name type="scientific">Panagrolaimus sp. JU765</name>
    <dbReference type="NCBI Taxonomy" id="591449"/>
    <lineage>
        <taxon>Eukaryota</taxon>
        <taxon>Metazoa</taxon>
        <taxon>Ecdysozoa</taxon>
        <taxon>Nematoda</taxon>
        <taxon>Chromadorea</taxon>
        <taxon>Rhabditida</taxon>
        <taxon>Tylenchina</taxon>
        <taxon>Panagrolaimomorpha</taxon>
        <taxon>Panagrolaimoidea</taxon>
        <taxon>Panagrolaimidae</taxon>
        <taxon>Panagrolaimus</taxon>
    </lineage>
</organism>
<reference evidence="2" key="1">
    <citation type="submission" date="2022-11" db="UniProtKB">
        <authorList>
            <consortium name="WormBaseParasite"/>
        </authorList>
    </citation>
    <scope>IDENTIFICATION</scope>
</reference>
<dbReference type="WBParaSite" id="JU765_v2.g1568.t2">
    <property type="protein sequence ID" value="JU765_v2.g1568.t2"/>
    <property type="gene ID" value="JU765_v2.g1568"/>
</dbReference>
<protein>
    <submittedName>
        <fullName evidence="2">CYRIA/CYRIB Rac1 binding domain-containing protein</fullName>
    </submittedName>
</protein>
<evidence type="ECO:0000313" key="1">
    <source>
        <dbReference type="Proteomes" id="UP000887576"/>
    </source>
</evidence>
<sequence>MKTLISVTADFVDCSQLGVANITDTLVAFVYISRHMLDRKSNSDRISAETQEFFARVMVGAFILFDHTDENGGFCRNSPIDVRGIVELVKRHEKISGELLIQNKNCGPKNDCFWQLKSELRTIKIQKSSPIRFAFLEENTFNFDLIHVLKKNKLGHCIELYN</sequence>